<evidence type="ECO:0000313" key="5">
    <source>
        <dbReference type="EMBL" id="RKN65288.1"/>
    </source>
</evidence>
<dbReference type="SMART" id="SM00418">
    <property type="entry name" value="HTH_ARSR"/>
    <property type="match status" value="1"/>
</dbReference>
<evidence type="ECO:0000313" key="6">
    <source>
        <dbReference type="Proteomes" id="UP000270343"/>
    </source>
</evidence>
<proteinExistence type="predicted"/>
<dbReference type="PANTHER" id="PTHR33154:SF12">
    <property type="entry name" value="TRANSCRIPTIONAL REGULATORY PROTEIN"/>
    <property type="match status" value="1"/>
</dbReference>
<name>A0A3B0AY54_9ACTN</name>
<accession>A0A3B0AY54</accession>
<dbReference type="InterPro" id="IPR051081">
    <property type="entry name" value="HTH_MetalResp_TranReg"/>
</dbReference>
<feature type="domain" description="HTH arsR-type" evidence="4">
    <location>
        <begin position="41"/>
        <end position="135"/>
    </location>
</feature>
<gene>
    <name evidence="5" type="ORF">D7231_26140</name>
</gene>
<dbReference type="Proteomes" id="UP000270343">
    <property type="component" value="Unassembled WGS sequence"/>
</dbReference>
<dbReference type="GO" id="GO:0003700">
    <property type="term" value="F:DNA-binding transcription factor activity"/>
    <property type="evidence" value="ECO:0007669"/>
    <property type="project" value="InterPro"/>
</dbReference>
<evidence type="ECO:0000256" key="3">
    <source>
        <dbReference type="ARBA" id="ARBA00023163"/>
    </source>
</evidence>
<keyword evidence="3" id="KW-0804">Transcription</keyword>
<dbReference type="CDD" id="cd00090">
    <property type="entry name" value="HTH_ARSR"/>
    <property type="match status" value="1"/>
</dbReference>
<dbReference type="InterPro" id="IPR011991">
    <property type="entry name" value="ArsR-like_HTH"/>
</dbReference>
<sequence>MRVSWKSPAYVVGGAAVTAQKAQKEQEAQKQTSPSGRFLEHPDRADIRLEGVLHALSDPMRLQIVRDLAAVEGELNCSVFDLPVSKSTTTHHFRVLRENGVVQQIYRGTAKMNALRRDDLEALFPGLLGSVLTAASLQASRLSAAP</sequence>
<organism evidence="5 6">
    <name type="scientific">Streptomyces klenkii</name>
    <dbReference type="NCBI Taxonomy" id="1420899"/>
    <lineage>
        <taxon>Bacteria</taxon>
        <taxon>Bacillati</taxon>
        <taxon>Actinomycetota</taxon>
        <taxon>Actinomycetes</taxon>
        <taxon>Kitasatosporales</taxon>
        <taxon>Streptomycetaceae</taxon>
        <taxon>Streptomyces</taxon>
    </lineage>
</organism>
<reference evidence="5 6" key="1">
    <citation type="journal article" date="2015" name="Antonie Van Leeuwenhoek">
        <title>Streptomyces klenkii sp. nov., isolated from deep marine sediment.</title>
        <authorList>
            <person name="Veyisoglu A."/>
            <person name="Sahin N."/>
        </authorList>
    </citation>
    <scope>NUCLEOTIDE SEQUENCE [LARGE SCALE GENOMIC DNA]</scope>
    <source>
        <strain evidence="5 6">KCTC 29202</strain>
    </source>
</reference>
<evidence type="ECO:0000259" key="4">
    <source>
        <dbReference type="PROSITE" id="PS50987"/>
    </source>
</evidence>
<dbReference type="AlphaFoldDB" id="A0A3B0AY54"/>
<keyword evidence="6" id="KW-1185">Reference proteome</keyword>
<keyword evidence="2" id="KW-0238">DNA-binding</keyword>
<dbReference type="InterPro" id="IPR036390">
    <property type="entry name" value="WH_DNA-bd_sf"/>
</dbReference>
<comment type="caution">
    <text evidence="5">The sequence shown here is derived from an EMBL/GenBank/DDBJ whole genome shotgun (WGS) entry which is preliminary data.</text>
</comment>
<dbReference type="InterPro" id="IPR001845">
    <property type="entry name" value="HTH_ArsR_DNA-bd_dom"/>
</dbReference>
<keyword evidence="1" id="KW-0805">Transcription regulation</keyword>
<dbReference type="SUPFAM" id="SSF46785">
    <property type="entry name" value="Winged helix' DNA-binding domain"/>
    <property type="match status" value="1"/>
</dbReference>
<dbReference type="Gene3D" id="1.10.10.10">
    <property type="entry name" value="Winged helix-like DNA-binding domain superfamily/Winged helix DNA-binding domain"/>
    <property type="match status" value="1"/>
</dbReference>
<dbReference type="GO" id="GO:0003677">
    <property type="term" value="F:DNA binding"/>
    <property type="evidence" value="ECO:0007669"/>
    <property type="project" value="UniProtKB-KW"/>
</dbReference>
<dbReference type="OrthoDB" id="4471357at2"/>
<dbReference type="PROSITE" id="PS50987">
    <property type="entry name" value="HTH_ARSR_2"/>
    <property type="match status" value="1"/>
</dbReference>
<dbReference type="PANTHER" id="PTHR33154">
    <property type="entry name" value="TRANSCRIPTIONAL REGULATOR, ARSR FAMILY"/>
    <property type="match status" value="1"/>
</dbReference>
<protein>
    <submittedName>
        <fullName evidence="5">Transcriptional regulator</fullName>
    </submittedName>
</protein>
<dbReference type="EMBL" id="RBAM01000012">
    <property type="protein sequence ID" value="RKN65288.1"/>
    <property type="molecule type" value="Genomic_DNA"/>
</dbReference>
<evidence type="ECO:0000256" key="1">
    <source>
        <dbReference type="ARBA" id="ARBA00023015"/>
    </source>
</evidence>
<dbReference type="InterPro" id="IPR036388">
    <property type="entry name" value="WH-like_DNA-bd_sf"/>
</dbReference>
<evidence type="ECO:0000256" key="2">
    <source>
        <dbReference type="ARBA" id="ARBA00023125"/>
    </source>
</evidence>